<dbReference type="OrthoDB" id="9801832at2"/>
<dbReference type="CDD" id="cd00371">
    <property type="entry name" value="HMA"/>
    <property type="match status" value="1"/>
</dbReference>
<dbReference type="InterPro" id="IPR017969">
    <property type="entry name" value="Heavy-metal-associated_CS"/>
</dbReference>
<proteinExistence type="predicted"/>
<dbReference type="PROSITE" id="PS50846">
    <property type="entry name" value="HMA_2"/>
    <property type="match status" value="1"/>
</dbReference>
<dbReference type="SUPFAM" id="SSF55008">
    <property type="entry name" value="HMA, heavy metal-associated domain"/>
    <property type="match status" value="1"/>
</dbReference>
<keyword evidence="1" id="KW-0479">Metal-binding</keyword>
<name>A0A2T5AZ50_MYCDI</name>
<dbReference type="InterPro" id="IPR036163">
    <property type="entry name" value="HMA_dom_sf"/>
</dbReference>
<dbReference type="AlphaFoldDB" id="A0A2T5AZ50"/>
<dbReference type="InterPro" id="IPR006121">
    <property type="entry name" value="HMA_dom"/>
</dbReference>
<organism evidence="3 4">
    <name type="scientific">Mycoplana dimorpha</name>
    <dbReference type="NCBI Taxonomy" id="28320"/>
    <lineage>
        <taxon>Bacteria</taxon>
        <taxon>Pseudomonadati</taxon>
        <taxon>Pseudomonadota</taxon>
        <taxon>Alphaproteobacteria</taxon>
        <taxon>Hyphomicrobiales</taxon>
        <taxon>Rhizobiaceae</taxon>
        <taxon>Mycoplana</taxon>
    </lineage>
</organism>
<dbReference type="PROSITE" id="PS01047">
    <property type="entry name" value="HMA_1"/>
    <property type="match status" value="1"/>
</dbReference>
<evidence type="ECO:0000256" key="1">
    <source>
        <dbReference type="ARBA" id="ARBA00022723"/>
    </source>
</evidence>
<evidence type="ECO:0000313" key="4">
    <source>
        <dbReference type="Proteomes" id="UP000241247"/>
    </source>
</evidence>
<dbReference type="GO" id="GO:0046872">
    <property type="term" value="F:metal ion binding"/>
    <property type="evidence" value="ECO:0007669"/>
    <property type="project" value="UniProtKB-KW"/>
</dbReference>
<dbReference type="Pfam" id="PF00403">
    <property type="entry name" value="HMA"/>
    <property type="match status" value="1"/>
</dbReference>
<dbReference type="EMBL" id="PZZZ01000008">
    <property type="protein sequence ID" value="PTM92008.1"/>
    <property type="molecule type" value="Genomic_DNA"/>
</dbReference>
<comment type="caution">
    <text evidence="3">The sequence shown here is derived from an EMBL/GenBank/DDBJ whole genome shotgun (WGS) entry which is preliminary data.</text>
</comment>
<dbReference type="Proteomes" id="UP000241247">
    <property type="component" value="Unassembled WGS sequence"/>
</dbReference>
<accession>A0A2T5AZ50</accession>
<protein>
    <submittedName>
        <fullName evidence="3">Copper chaperone</fullName>
    </submittedName>
</protein>
<feature type="domain" description="HMA" evidence="2">
    <location>
        <begin position="1"/>
        <end position="63"/>
    </location>
</feature>
<sequence>MQQLTISDMTCSHCVWAVEKAVKAVDPNAKVAVNLETGSAEIESTIGTEALIAAIADAGYKASAEKSCCGGAA</sequence>
<gene>
    <name evidence="3" type="ORF">C7449_10854</name>
</gene>
<dbReference type="Gene3D" id="3.30.70.100">
    <property type="match status" value="1"/>
</dbReference>
<evidence type="ECO:0000259" key="2">
    <source>
        <dbReference type="PROSITE" id="PS50846"/>
    </source>
</evidence>
<dbReference type="RefSeq" id="WP_108004291.1">
    <property type="nucleotide sequence ID" value="NZ_JBHEEX010000004.1"/>
</dbReference>
<reference evidence="3 4" key="1">
    <citation type="submission" date="2018-04" db="EMBL/GenBank/DDBJ databases">
        <title>Genomic Encyclopedia of Type Strains, Phase IV (KMG-IV): sequencing the most valuable type-strain genomes for metagenomic binning, comparative biology and taxonomic classification.</title>
        <authorList>
            <person name="Goeker M."/>
        </authorList>
    </citation>
    <scope>NUCLEOTIDE SEQUENCE [LARGE SCALE GENOMIC DNA]</scope>
    <source>
        <strain evidence="3 4">DSM 7138</strain>
    </source>
</reference>
<keyword evidence="4" id="KW-1185">Reference proteome</keyword>
<evidence type="ECO:0000313" key="3">
    <source>
        <dbReference type="EMBL" id="PTM92008.1"/>
    </source>
</evidence>